<dbReference type="AlphaFoldDB" id="A0A9W9HC74"/>
<dbReference type="OrthoDB" id="2827561at2759"/>
<evidence type="ECO:0000313" key="2">
    <source>
        <dbReference type="EMBL" id="KAJ5144011.1"/>
    </source>
</evidence>
<dbReference type="Proteomes" id="UP001149079">
    <property type="component" value="Unassembled WGS sequence"/>
</dbReference>
<protein>
    <submittedName>
        <fullName evidence="2">Uncharacterized protein</fullName>
    </submittedName>
</protein>
<dbReference type="RefSeq" id="XP_056525655.1">
    <property type="nucleotide sequence ID" value="XM_056663542.1"/>
</dbReference>
<keyword evidence="3" id="KW-1185">Reference proteome</keyword>
<dbReference type="GeneID" id="81402712"/>
<proteinExistence type="predicted"/>
<reference evidence="2" key="1">
    <citation type="submission" date="2022-11" db="EMBL/GenBank/DDBJ databases">
        <authorList>
            <person name="Petersen C."/>
        </authorList>
    </citation>
    <scope>NUCLEOTIDE SEQUENCE</scope>
    <source>
        <strain evidence="2">IBT 22155</strain>
    </source>
</reference>
<dbReference type="EMBL" id="JAPQKL010000002">
    <property type="protein sequence ID" value="KAJ5144011.1"/>
    <property type="molecule type" value="Genomic_DNA"/>
</dbReference>
<feature type="signal peptide" evidence="1">
    <location>
        <begin position="1"/>
        <end position="18"/>
    </location>
</feature>
<comment type="caution">
    <text evidence="2">The sequence shown here is derived from an EMBL/GenBank/DDBJ whole genome shotgun (WGS) entry which is preliminary data.</text>
</comment>
<accession>A0A9W9HC74</accession>
<feature type="chain" id="PRO_5040907281" evidence="1">
    <location>
        <begin position="19"/>
        <end position="400"/>
    </location>
</feature>
<reference evidence="2" key="2">
    <citation type="journal article" date="2023" name="IMA Fungus">
        <title>Comparative genomic study of the Penicillium genus elucidates a diverse pangenome and 15 lateral gene transfer events.</title>
        <authorList>
            <person name="Petersen C."/>
            <person name="Sorensen T."/>
            <person name="Nielsen M.R."/>
            <person name="Sondergaard T.E."/>
            <person name="Sorensen J.L."/>
            <person name="Fitzpatrick D.A."/>
            <person name="Frisvad J.C."/>
            <person name="Nielsen K.L."/>
        </authorList>
    </citation>
    <scope>NUCLEOTIDE SEQUENCE</scope>
    <source>
        <strain evidence="2">IBT 22155</strain>
    </source>
</reference>
<name>A0A9W9HC74_9EURO</name>
<evidence type="ECO:0000256" key="1">
    <source>
        <dbReference type="SAM" id="SignalP"/>
    </source>
</evidence>
<evidence type="ECO:0000313" key="3">
    <source>
        <dbReference type="Proteomes" id="UP001149079"/>
    </source>
</evidence>
<organism evidence="2 3">
    <name type="scientific">Penicillium bovifimosum</name>
    <dbReference type="NCBI Taxonomy" id="126998"/>
    <lineage>
        <taxon>Eukaryota</taxon>
        <taxon>Fungi</taxon>
        <taxon>Dikarya</taxon>
        <taxon>Ascomycota</taxon>
        <taxon>Pezizomycotina</taxon>
        <taxon>Eurotiomycetes</taxon>
        <taxon>Eurotiomycetidae</taxon>
        <taxon>Eurotiales</taxon>
        <taxon>Aspergillaceae</taxon>
        <taxon>Penicillium</taxon>
    </lineage>
</organism>
<keyword evidence="1" id="KW-0732">Signal</keyword>
<sequence length="400" mass="45164">MYTFKIALPALFALSANALFDCNKNQHAFDPTPGKFVVHFTTARDSHYNNEPWIRICVPNNSGSWDNVDPLGIPCDTAGPKKFSPSQTGLKADLKVGLGDACDGRGTMKGSYLEYKTVTIDLHGNYNNGKTCGKRDHGRSCQLEICAIDEFLVNKQGKRNATCKRHSNKRSLEVDDWENFIQDQPEILDGKYTVNLDALPVNSGSLRAQENAIPRSELNAAMRDLAEIIWKEGEFRFTHKATNWPSLTYTYRCSQDAMGTKKYQSPVEPEKRRDGRRMDRFPCESKLRIRPCLHSRTLAVSIHHKWHTPYEDARVPPPVLELINSRVSSESYKTAAEITREIRAVPEAKSVSRHQVYYLWRKANPQRHSDPFASATMLLAEDSDSQSHYAVALEATGTCP</sequence>
<gene>
    <name evidence="2" type="ORF">N7515_002798</name>
</gene>